<sequence length="56" mass="5924">MRGLLREDYGAVRVGRIVAQMGRRGIPGGRTPEPPLRAAVVGGTSVPRLLCRVAAI</sequence>
<dbReference type="KEGG" id="lem:LEN_3250"/>
<dbReference type="Proteomes" id="UP000218824">
    <property type="component" value="Chromosome"/>
</dbReference>
<protein>
    <recommendedName>
        <fullName evidence="3">Transposase</fullName>
    </recommendedName>
</protein>
<reference evidence="1 2" key="1">
    <citation type="journal article" date="2017" name="DNA Res.">
        <title>Complete genome sequence and expression profile of the commercial lytic enzyme producer Lysobacter enzymogenes M497-1.</title>
        <authorList>
            <person name="Takami H."/>
            <person name="Toyoda A."/>
            <person name="Uchiyama I."/>
            <person name="Itoh T."/>
            <person name="Takaki Y."/>
            <person name="Arai W."/>
            <person name="Nishi S."/>
            <person name="Kawai M."/>
            <person name="Shinya K."/>
            <person name="Ikeda H."/>
        </authorList>
    </citation>
    <scope>NUCLEOTIDE SEQUENCE [LARGE SCALE GENOMIC DNA]</scope>
    <source>
        <strain evidence="1 2">M497-1</strain>
    </source>
</reference>
<dbReference type="EMBL" id="AP014940">
    <property type="protein sequence ID" value="BAV98737.1"/>
    <property type="molecule type" value="Genomic_DNA"/>
</dbReference>
<evidence type="ECO:0000313" key="2">
    <source>
        <dbReference type="Proteomes" id="UP000218824"/>
    </source>
</evidence>
<accession>A0AAU9AHS2</accession>
<dbReference type="AlphaFoldDB" id="A0AAU9AHS2"/>
<evidence type="ECO:0000313" key="1">
    <source>
        <dbReference type="EMBL" id="BAV98737.1"/>
    </source>
</evidence>
<gene>
    <name evidence="1" type="ORF">LEN_3250</name>
</gene>
<proteinExistence type="predicted"/>
<name>A0AAU9AHS2_LYSEN</name>
<organism evidence="1 2">
    <name type="scientific">Lysobacter enzymogenes</name>
    <dbReference type="NCBI Taxonomy" id="69"/>
    <lineage>
        <taxon>Bacteria</taxon>
        <taxon>Pseudomonadati</taxon>
        <taxon>Pseudomonadota</taxon>
        <taxon>Gammaproteobacteria</taxon>
        <taxon>Lysobacterales</taxon>
        <taxon>Lysobacteraceae</taxon>
        <taxon>Lysobacter</taxon>
    </lineage>
</organism>
<evidence type="ECO:0008006" key="3">
    <source>
        <dbReference type="Google" id="ProtNLM"/>
    </source>
</evidence>